<organism evidence="4">
    <name type="scientific">uncultured Desulfobacteraceae bacterium</name>
    <dbReference type="NCBI Taxonomy" id="218296"/>
    <lineage>
        <taxon>Bacteria</taxon>
        <taxon>Pseudomonadati</taxon>
        <taxon>Thermodesulfobacteriota</taxon>
        <taxon>Desulfobacteria</taxon>
        <taxon>Desulfobacterales</taxon>
        <taxon>Desulfobacteraceae</taxon>
        <taxon>environmental samples</taxon>
    </lineage>
</organism>
<evidence type="ECO:0000256" key="1">
    <source>
        <dbReference type="ARBA" id="ARBA00006096"/>
    </source>
</evidence>
<dbReference type="GO" id="GO:0004185">
    <property type="term" value="F:serine-type carboxypeptidase activity"/>
    <property type="evidence" value="ECO:0007669"/>
    <property type="project" value="InterPro"/>
</dbReference>
<comment type="similarity">
    <text evidence="1">Belongs to the peptidase S13 family.</text>
</comment>
<dbReference type="Gene3D" id="3.40.710.10">
    <property type="entry name" value="DD-peptidase/beta-lactamase superfamily"/>
    <property type="match status" value="2"/>
</dbReference>
<reference evidence="4" key="1">
    <citation type="submission" date="2019-01" db="EMBL/GenBank/DDBJ databases">
        <authorList>
            <consortium name="Genoscope - CEA"/>
            <person name="William W."/>
        </authorList>
    </citation>
    <scope>NUCLEOTIDE SEQUENCE</scope>
    <source>
        <strain evidence="4">CR-1</strain>
    </source>
</reference>
<evidence type="ECO:0000256" key="2">
    <source>
        <dbReference type="ARBA" id="ARBA00022801"/>
    </source>
</evidence>
<evidence type="ECO:0000256" key="3">
    <source>
        <dbReference type="SAM" id="MobiDB-lite"/>
    </source>
</evidence>
<dbReference type="SUPFAM" id="SSF56601">
    <property type="entry name" value="beta-lactamase/transpeptidase-like"/>
    <property type="match status" value="1"/>
</dbReference>
<accession>A0A484HLN9</accession>
<dbReference type="Pfam" id="PF02113">
    <property type="entry name" value="Peptidase_S13"/>
    <property type="match status" value="2"/>
</dbReference>
<name>A0A484HLN9_9BACT</name>
<sequence length="447" mass="49214">MALAICLFSDIMAAETINQPIFKGKKTMTWRFWAVLPAIFLLALPARADFQNLDRLLGEKDAVLILDPDGKTVFSKNAGSELAPASTLKILTCLFALSVMGEDFRFKTDFFIDRGKNLGIKGYGDPLLVSEELEKISNHLAGRLTGVRNLVMDDSYFAPGIQIPGVSPSFEPYDAPVGALCVNFNSVYFARGKDGRPKSAEPQTPLLPMALERIEKYGRNSGRIVFSGKNRENLAHAGRLFHFFLNKAGIPSSGKVVMGRAGAGEDPPLHTHLSTWSLKEVVQKTLEFSNNFMANQLLLTAGAQVSGPPATLEKGVSALRAFARDRLGITEIAIVEGSGISRRNQISARNMAKILRAFRPHRRLMTRRGDEYYKTGSLKGIRARAGFFETPEGKLFSFCVMAHTGWKRMDAIMEGVRSKIKFSSSQSQSTQSHPFEKPGANGVCNRF</sequence>
<dbReference type="PANTHER" id="PTHR30023">
    <property type="entry name" value="D-ALANYL-D-ALANINE CARBOXYPEPTIDASE"/>
    <property type="match status" value="1"/>
</dbReference>
<keyword evidence="2" id="KW-0378">Hydrolase</keyword>
<feature type="region of interest" description="Disordered" evidence="3">
    <location>
        <begin position="422"/>
        <end position="447"/>
    </location>
</feature>
<evidence type="ECO:0008006" key="5">
    <source>
        <dbReference type="Google" id="ProtNLM"/>
    </source>
</evidence>
<dbReference type="GO" id="GO:0006508">
    <property type="term" value="P:proteolysis"/>
    <property type="evidence" value="ECO:0007669"/>
    <property type="project" value="InterPro"/>
</dbReference>
<dbReference type="AlphaFoldDB" id="A0A484HLN9"/>
<feature type="compositionally biased region" description="Low complexity" evidence="3">
    <location>
        <begin position="423"/>
        <end position="432"/>
    </location>
</feature>
<dbReference type="EMBL" id="CAACVI010000023">
    <property type="protein sequence ID" value="VEN74191.1"/>
    <property type="molecule type" value="Genomic_DNA"/>
</dbReference>
<dbReference type="InterPro" id="IPR000667">
    <property type="entry name" value="Peptidase_S13"/>
</dbReference>
<dbReference type="PANTHER" id="PTHR30023:SF0">
    <property type="entry name" value="PENICILLIN-SENSITIVE CARBOXYPEPTIDASE A"/>
    <property type="match status" value="1"/>
</dbReference>
<dbReference type="GO" id="GO:0000270">
    <property type="term" value="P:peptidoglycan metabolic process"/>
    <property type="evidence" value="ECO:0007669"/>
    <property type="project" value="TreeGrafter"/>
</dbReference>
<dbReference type="InterPro" id="IPR012338">
    <property type="entry name" value="Beta-lactam/transpept-like"/>
</dbReference>
<gene>
    <name evidence="4" type="ORF">EPICR_30124</name>
</gene>
<evidence type="ECO:0000313" key="4">
    <source>
        <dbReference type="EMBL" id="VEN74191.1"/>
    </source>
</evidence>
<dbReference type="PRINTS" id="PR00922">
    <property type="entry name" value="DADACBPTASE3"/>
</dbReference>
<proteinExistence type="inferred from homology"/>
<protein>
    <recommendedName>
        <fullName evidence="5">D-alanyl-D-alanine carboxypeptidase/D-alanyl-D-alanine-endopeptidase</fullName>
    </recommendedName>
</protein>